<keyword evidence="3" id="KW-0805">Transcription regulation</keyword>
<evidence type="ECO:0000256" key="1">
    <source>
        <dbReference type="ARBA" id="ARBA00022741"/>
    </source>
</evidence>
<accession>A0ABW4YDL5</accession>
<dbReference type="Gene3D" id="1.10.8.60">
    <property type="match status" value="1"/>
</dbReference>
<protein>
    <submittedName>
        <fullName evidence="8">Sigma 54-interacting transcriptional regulator</fullName>
    </submittedName>
</protein>
<keyword evidence="9" id="KW-1185">Reference proteome</keyword>
<evidence type="ECO:0000313" key="8">
    <source>
        <dbReference type="EMBL" id="MFD2113785.1"/>
    </source>
</evidence>
<organism evidence="8 9">
    <name type="scientific">Thiorhodococcus fuscus</name>
    <dbReference type="NCBI Taxonomy" id="527200"/>
    <lineage>
        <taxon>Bacteria</taxon>
        <taxon>Pseudomonadati</taxon>
        <taxon>Pseudomonadota</taxon>
        <taxon>Gammaproteobacteria</taxon>
        <taxon>Chromatiales</taxon>
        <taxon>Chromatiaceae</taxon>
        <taxon>Thiorhodococcus</taxon>
    </lineage>
</organism>
<feature type="region of interest" description="Disordered" evidence="6">
    <location>
        <begin position="1"/>
        <end position="37"/>
    </location>
</feature>
<dbReference type="PROSITE" id="PS50045">
    <property type="entry name" value="SIGMA54_INTERACT_4"/>
    <property type="match status" value="1"/>
</dbReference>
<keyword evidence="4" id="KW-0238">DNA-binding</keyword>
<keyword evidence="5" id="KW-0804">Transcription</keyword>
<gene>
    <name evidence="8" type="ORF">ACFSJC_18205</name>
</gene>
<evidence type="ECO:0000256" key="2">
    <source>
        <dbReference type="ARBA" id="ARBA00022840"/>
    </source>
</evidence>
<dbReference type="InterPro" id="IPR025943">
    <property type="entry name" value="Sigma_54_int_dom_ATP-bd_2"/>
</dbReference>
<evidence type="ECO:0000313" key="9">
    <source>
        <dbReference type="Proteomes" id="UP001597337"/>
    </source>
</evidence>
<dbReference type="SUPFAM" id="SSF55781">
    <property type="entry name" value="GAF domain-like"/>
    <property type="match status" value="1"/>
</dbReference>
<dbReference type="CDD" id="cd00009">
    <property type="entry name" value="AAA"/>
    <property type="match status" value="1"/>
</dbReference>
<dbReference type="Gene3D" id="3.30.450.40">
    <property type="match status" value="1"/>
</dbReference>
<evidence type="ECO:0000256" key="4">
    <source>
        <dbReference type="ARBA" id="ARBA00023125"/>
    </source>
</evidence>
<comment type="caution">
    <text evidence="8">The sequence shown here is derived from an EMBL/GenBank/DDBJ whole genome shotgun (WGS) entry which is preliminary data.</text>
</comment>
<dbReference type="InterPro" id="IPR003593">
    <property type="entry name" value="AAA+_ATPase"/>
</dbReference>
<dbReference type="InterPro" id="IPR025662">
    <property type="entry name" value="Sigma_54_int_dom_ATP-bd_1"/>
</dbReference>
<dbReference type="PROSITE" id="PS00688">
    <property type="entry name" value="SIGMA54_INTERACT_3"/>
    <property type="match status" value="1"/>
</dbReference>
<dbReference type="SUPFAM" id="SSF52540">
    <property type="entry name" value="P-loop containing nucleoside triphosphate hydrolases"/>
    <property type="match status" value="1"/>
</dbReference>
<evidence type="ECO:0000256" key="6">
    <source>
        <dbReference type="SAM" id="MobiDB-lite"/>
    </source>
</evidence>
<dbReference type="InterPro" id="IPR002197">
    <property type="entry name" value="HTH_Fis"/>
</dbReference>
<dbReference type="PROSITE" id="PS00675">
    <property type="entry name" value="SIGMA54_INTERACT_1"/>
    <property type="match status" value="1"/>
</dbReference>
<keyword evidence="2" id="KW-0067">ATP-binding</keyword>
<dbReference type="Pfam" id="PF00158">
    <property type="entry name" value="Sigma54_activat"/>
    <property type="match status" value="1"/>
</dbReference>
<dbReference type="Gene3D" id="3.40.50.300">
    <property type="entry name" value="P-loop containing nucleotide triphosphate hydrolases"/>
    <property type="match status" value="1"/>
</dbReference>
<dbReference type="PROSITE" id="PS00676">
    <property type="entry name" value="SIGMA54_INTERACT_2"/>
    <property type="match status" value="1"/>
</dbReference>
<dbReference type="InterPro" id="IPR003018">
    <property type="entry name" value="GAF"/>
</dbReference>
<dbReference type="EMBL" id="JBHUHX010000058">
    <property type="protein sequence ID" value="MFD2113785.1"/>
    <property type="molecule type" value="Genomic_DNA"/>
</dbReference>
<keyword evidence="1" id="KW-0547">Nucleotide-binding</keyword>
<evidence type="ECO:0000256" key="3">
    <source>
        <dbReference type="ARBA" id="ARBA00023015"/>
    </source>
</evidence>
<dbReference type="SMART" id="SM00382">
    <property type="entry name" value="AAA"/>
    <property type="match status" value="1"/>
</dbReference>
<evidence type="ECO:0000256" key="5">
    <source>
        <dbReference type="ARBA" id="ARBA00023163"/>
    </source>
</evidence>
<evidence type="ECO:0000259" key="7">
    <source>
        <dbReference type="PROSITE" id="PS50045"/>
    </source>
</evidence>
<dbReference type="Pfam" id="PF02954">
    <property type="entry name" value="HTH_8"/>
    <property type="match status" value="1"/>
</dbReference>
<dbReference type="PRINTS" id="PR01590">
    <property type="entry name" value="HTHFIS"/>
</dbReference>
<dbReference type="InterPro" id="IPR025944">
    <property type="entry name" value="Sigma_54_int_dom_CS"/>
</dbReference>
<dbReference type="InterPro" id="IPR027417">
    <property type="entry name" value="P-loop_NTPase"/>
</dbReference>
<dbReference type="RefSeq" id="WP_386028620.1">
    <property type="nucleotide sequence ID" value="NZ_JBHUHX010000058.1"/>
</dbReference>
<dbReference type="SUPFAM" id="SSF46689">
    <property type="entry name" value="Homeodomain-like"/>
    <property type="match status" value="1"/>
</dbReference>
<dbReference type="InterPro" id="IPR029016">
    <property type="entry name" value="GAF-like_dom_sf"/>
</dbReference>
<feature type="domain" description="Sigma-54 factor interaction" evidence="7">
    <location>
        <begin position="246"/>
        <end position="475"/>
    </location>
</feature>
<dbReference type="InterPro" id="IPR009057">
    <property type="entry name" value="Homeodomain-like_sf"/>
</dbReference>
<dbReference type="Pfam" id="PF13185">
    <property type="entry name" value="GAF_2"/>
    <property type="match status" value="1"/>
</dbReference>
<proteinExistence type="predicted"/>
<dbReference type="SMART" id="SM00065">
    <property type="entry name" value="GAF"/>
    <property type="match status" value="1"/>
</dbReference>
<dbReference type="Pfam" id="PF25601">
    <property type="entry name" value="AAA_lid_14"/>
    <property type="match status" value="1"/>
</dbReference>
<dbReference type="InterPro" id="IPR058031">
    <property type="entry name" value="AAA_lid_NorR"/>
</dbReference>
<name>A0ABW4YDL5_9GAMM</name>
<dbReference type="InterPro" id="IPR002078">
    <property type="entry name" value="Sigma_54_int"/>
</dbReference>
<dbReference type="PANTHER" id="PTHR32071">
    <property type="entry name" value="TRANSCRIPTIONAL REGULATORY PROTEIN"/>
    <property type="match status" value="1"/>
</dbReference>
<reference evidence="9" key="1">
    <citation type="journal article" date="2019" name="Int. J. Syst. Evol. Microbiol.">
        <title>The Global Catalogue of Microorganisms (GCM) 10K type strain sequencing project: providing services to taxonomists for standard genome sequencing and annotation.</title>
        <authorList>
            <consortium name="The Broad Institute Genomics Platform"/>
            <consortium name="The Broad Institute Genome Sequencing Center for Infectious Disease"/>
            <person name="Wu L."/>
            <person name="Ma J."/>
        </authorList>
    </citation>
    <scope>NUCLEOTIDE SEQUENCE [LARGE SCALE GENOMIC DNA]</scope>
    <source>
        <strain evidence="9">KACC 12597</strain>
    </source>
</reference>
<dbReference type="Proteomes" id="UP001597337">
    <property type="component" value="Unassembled WGS sequence"/>
</dbReference>
<sequence length="557" mass="61611">MTIRHPLASVEDREAGRASEISPTRRQGDSPSPVDSIDLTTPHACECGLGECRAQLLPLLHEMSRTVTEAGDLSSTIRILLRLMKRHMKLVCGVVSLYDRDSGKIFIHESFGLSEDEVSRGVYLLGEGITGRVVETGRAMVIPRIADEPDFLNRTESHGDIASTDLSFLCVPIRRGRKVMGTISAERVYDNRRLLDMDGRILTILAAAVAQAVELYLIENVQRVALEAENRRLRGQLKAKFKPSNIIGGSKPMQEVYDLIEKVSRSKTTVLILGESGVGKELVASAVHYHGPNASGPFVKFNCAALPESVIESELFGHEKGAFTGATAQRKGRFEEASGGTIFIDEIGELSLSMQAKLLRVLQERTFERVGGNTPIQVDIRILAATNRDLAAMVEQGTFREDLYYRLNVFPITIPPLRDRGNDIIALADHFVTRFSQEMGIEVTRISTSAINMLRCYDWPGNVRELENVIERAILLAEDGVIHAYNLPPSLQTPVVSENSPIGSLEAKLNAVEYEMIVDVLKASRGNTTEAANRLGLTRRVLGLRMSKYGLERKTFR</sequence>
<dbReference type="Gene3D" id="1.10.10.60">
    <property type="entry name" value="Homeodomain-like"/>
    <property type="match status" value="1"/>
</dbReference>